<reference evidence="5" key="1">
    <citation type="submission" date="2016-06" db="EMBL/GenBank/DDBJ databases">
        <title>First high quality genome sequence of Plasmodium coatneyi using continuous long reads from single molecule, real-time sequencing.</title>
        <authorList>
            <person name="Chien J.-T."/>
            <person name="Pakala S.B."/>
            <person name="Geraldo J.A."/>
            <person name="Lapp S.A."/>
            <person name="Barnwell J.W."/>
            <person name="Kissinger J.C."/>
            <person name="Galinski M.R."/>
            <person name="Humphrey J.C."/>
        </authorList>
    </citation>
    <scope>NUCLEOTIDE SEQUENCE [LARGE SCALE GENOMIC DNA]</scope>
    <source>
        <strain evidence="5">Hackeri</strain>
    </source>
</reference>
<feature type="region of interest" description="Disordered" evidence="1">
    <location>
        <begin position="1540"/>
        <end position="1570"/>
    </location>
</feature>
<feature type="region of interest" description="Disordered" evidence="1">
    <location>
        <begin position="205"/>
        <end position="225"/>
    </location>
</feature>
<feature type="compositionally biased region" description="Basic and acidic residues" evidence="1">
    <location>
        <begin position="918"/>
        <end position="932"/>
    </location>
</feature>
<sequence>MAGSISAEKEQPRKRKKKKPISKGRKTEKAKNPEEDHKELYAEQVQEILALNHIYFPIYVDRPGHLKKAHLPSDLMSKEEYNEKNKELTAAVVPIEMNDEIDEESCVKVCIFFNYDNDLPKYRISFTFDSKYPYSYPNIYLHMSRALSKEQTTHLSLNVKKICAKNYGRITLFDICIYSNEYFNKLLSHNFENLWEEMKHRMDDRSRGKHSLHQQASKCSDRKDVVESMTGGTATGGIALGSGISGGTLPAGAAGLWSYSSEYFRTHKGGATWLEDEKRREAELGDSSFSLDDRRNARNSSCGTHGSMKGSRSASSNGSNCASAHVVAPQRKPLHPPCERRSGHPGERYYDMAPTEGRFFRNIHESNSISGFSSINSCVFGAEEEHLNNFTKKKKEKKTQVRKISEDDELNGLKEKTLESNEQRPIPHGNGRLKHFQILKKTKISYYRNKLLVRHNIDTNMYIIHTYAILGVFDFLAFFLNHLLHCNRGFNLFCNLGEKNGEQQQTAANTANATNAGNLADNVKKRKKKKKNEKNEKLFTDFLKDINEFRTQRNSAKLCDPSCLDYFCSEYELYARKHCLMSTENEKTLLHALNELNFARLKKVVKHFRMVQKMNLKKIIREILRLTKIQHKYLARYHVSWSQREHVELNEDLGDNRNLCRVFEMVKMLILSRVFRNYEVGNGHAVGATEAKDTHLCRQDQAKRIEDLFQKVRSRDNCESEQSRGEKEKGKKKKREIMEGSSSAARNIDSESTNKRKSTLDDTSNEKEKGKKDTQGDNPKLSRTERMLNQKIKFIQRLTSKKEKKNDVLYVQCEYCKGEILEKEIKKKIFQNNKYLIWTVFRQILECLSYLHKRDIYLKNLTTGNMFVHVDEYGIHIKIVNYTACNLIGYIYFYSSSYERNCSYMANFLRNFYREEERGSHGGNHQDNHRGDSPQGRDTSERSRRIGHKPGEETLHAETAQQSTKADKGVSQAQGGTTDTLEEETKGSFFAHMKNHIRKKLLEDQKNYSTKSETSQKPKEQNEFYTHSYNQHLYNCLAKRKYSYEELDLFSLGLVLYEMLHVPFTSPKEKMINLRNMIVKRTFPEDFVKNAGDDGAVKVLKFILINTTSDYLGKEPLGRLQYSDISNLSAKTDDWKWSPHIAASNSNDARLASQGRKKTKKKNFLSVDSYKKEVLYCKGKSPLAGEEMEEEKAEAKEKDKTDLSGNDDEDETHKISAEHLLNCPLIPMVIQRDLFKYFLQKLKINSPVECKNVLTVLLKKKEANEEKLMGTNRNVMAYANVRTYEYDVISSYVFDHISTVLSKKNTTHSHPLAFLLHPGRGGSPRIEQTTVDNNFAQKIPTNFIKKMEVQKRRSAKGENKVYYSNYGPAGRGQNNSQHGAQHSGKHDDQHSDDQQSSEQGDIPIGPDVDVQESEGRPPSNGPPWETKKKTEEEKNYPVLNRSNQRIVFIDKNNKLLYVPFYLTESYMNAIPHSTQGKNFSSSFFFSQNHFLQRGRQEEMVRRENSVLYSSVVRVDSRGDLHFGASTVGGARKVSGTRKVNSANHVNNTGDATSYAHRSNRGSESEGGDPATVQETDVNLSFCVYQLMTLHNVLSILHRFEHYLGKLTIKWSCTHMLMQIIRDVLFIDEDEKARFILTQLRQPNIKYKHFKKLLYFLNLTYDDRVLKILYSIVVDTSDNLKQKMHKVKKMYFMLDHQNKNAISYLASTVIYLESLFEHFNTSKNTFLWDFFMSEYEQVFSFSFAFAVYPDVDRTALLSIGGVSTDAFSHSAERPPNEATYNFVYEIFVDTISALILQKVRKNNCANMHIDFHSPSVVITTKAYKLLVYAFSLYNSLIQNGIKCECKISPLVETSKFEQGLLKYSDINIHVQITQKVNSNTSLNIEDYEGSAETITSNIVGEENVNIMYSTHIIRLNIKKNFENESSLINYIKQFYAKR</sequence>
<feature type="domain" description="RWD" evidence="3">
    <location>
        <begin position="84"/>
        <end position="186"/>
    </location>
</feature>
<dbReference type="InterPro" id="IPR000719">
    <property type="entry name" value="Prot_kinase_dom"/>
</dbReference>
<evidence type="ECO:0000259" key="2">
    <source>
        <dbReference type="PROSITE" id="PS50011"/>
    </source>
</evidence>
<feature type="compositionally biased region" description="Basic and acidic residues" evidence="1">
    <location>
        <begin position="1347"/>
        <end position="1359"/>
    </location>
</feature>
<keyword evidence="4" id="KW-0418">Kinase</keyword>
<evidence type="ECO:0000313" key="4">
    <source>
        <dbReference type="EMBL" id="ANQ08970.1"/>
    </source>
</evidence>
<dbReference type="PROSITE" id="PS50011">
    <property type="entry name" value="PROTEIN_KINASE_DOM"/>
    <property type="match status" value="1"/>
</dbReference>
<dbReference type="GO" id="GO:0004674">
    <property type="term" value="F:protein serine/threonine kinase activity"/>
    <property type="evidence" value="ECO:0007669"/>
    <property type="project" value="UniProtKB-KW"/>
</dbReference>
<feature type="region of interest" description="Disordered" evidence="1">
    <location>
        <begin position="716"/>
        <end position="783"/>
    </location>
</feature>
<dbReference type="VEuPathDB" id="PlasmoDB:PCOAH_00035790"/>
<keyword evidence="4" id="KW-0723">Serine/threonine-protein kinase</keyword>
<dbReference type="SMART" id="SM00220">
    <property type="entry name" value="S_TKc"/>
    <property type="match status" value="1"/>
</dbReference>
<feature type="region of interest" description="Disordered" evidence="1">
    <location>
        <begin position="918"/>
        <end position="988"/>
    </location>
</feature>
<feature type="compositionally biased region" description="Basic and acidic residues" evidence="1">
    <location>
        <begin position="938"/>
        <end position="956"/>
    </location>
</feature>
<dbReference type="SUPFAM" id="SSF54495">
    <property type="entry name" value="UBC-like"/>
    <property type="match status" value="1"/>
</dbReference>
<feature type="compositionally biased region" description="Basic and acidic residues" evidence="1">
    <location>
        <begin position="1384"/>
        <end position="1393"/>
    </location>
</feature>
<dbReference type="GO" id="GO:0005524">
    <property type="term" value="F:ATP binding"/>
    <property type="evidence" value="ECO:0007669"/>
    <property type="project" value="InterPro"/>
</dbReference>
<feature type="compositionally biased region" description="Polar residues" evidence="1">
    <location>
        <begin position="1540"/>
        <end position="1551"/>
    </location>
</feature>
<feature type="compositionally biased region" description="Basic and acidic residues" evidence="1">
    <location>
        <begin position="25"/>
        <end position="37"/>
    </location>
</feature>
<proteinExistence type="predicted"/>
<dbReference type="Proteomes" id="UP000092716">
    <property type="component" value="Chromosome 11"/>
</dbReference>
<evidence type="ECO:0000313" key="5">
    <source>
        <dbReference type="Proteomes" id="UP000092716"/>
    </source>
</evidence>
<evidence type="ECO:0000256" key="1">
    <source>
        <dbReference type="SAM" id="MobiDB-lite"/>
    </source>
</evidence>
<feature type="compositionally biased region" description="Basic and acidic residues" evidence="1">
    <location>
        <begin position="716"/>
        <end position="729"/>
    </location>
</feature>
<accession>A0A1B1E1Z0</accession>
<dbReference type="InterPro" id="IPR016135">
    <property type="entry name" value="UBQ-conjugating_enzyme/RWD"/>
</dbReference>
<evidence type="ECO:0000259" key="3">
    <source>
        <dbReference type="PROSITE" id="PS50908"/>
    </source>
</evidence>
<dbReference type="RefSeq" id="XP_019915665.1">
    <property type="nucleotide sequence ID" value="XM_020060370.1"/>
</dbReference>
<feature type="compositionally biased region" description="Basic residues" evidence="1">
    <location>
        <begin position="12"/>
        <end position="24"/>
    </location>
</feature>
<keyword evidence="5" id="KW-1185">Reference proteome</keyword>
<dbReference type="GeneID" id="30910310"/>
<organism evidence="4 5">
    <name type="scientific">Plasmodium coatneyi</name>
    <dbReference type="NCBI Taxonomy" id="208452"/>
    <lineage>
        <taxon>Eukaryota</taxon>
        <taxon>Sar</taxon>
        <taxon>Alveolata</taxon>
        <taxon>Apicomplexa</taxon>
        <taxon>Aconoidasida</taxon>
        <taxon>Haemosporida</taxon>
        <taxon>Plasmodiidae</taxon>
        <taxon>Plasmodium</taxon>
    </lineage>
</organism>
<feature type="region of interest" description="Disordered" evidence="1">
    <location>
        <begin position="1"/>
        <end position="37"/>
    </location>
</feature>
<protein>
    <submittedName>
        <fullName evidence="4">Serine/threonine protein kinase</fullName>
    </submittedName>
</protein>
<keyword evidence="4" id="KW-0808">Transferase</keyword>
<feature type="region of interest" description="Disordered" evidence="1">
    <location>
        <begin position="1347"/>
        <end position="1436"/>
    </location>
</feature>
<feature type="compositionally biased region" description="Basic and acidic residues" evidence="1">
    <location>
        <begin position="748"/>
        <end position="783"/>
    </location>
</feature>
<dbReference type="KEGG" id="pcot:PCOAH_00035790"/>
<feature type="compositionally biased region" description="Basic and acidic residues" evidence="1">
    <location>
        <begin position="337"/>
        <end position="347"/>
    </location>
</feature>
<feature type="compositionally biased region" description="Low complexity" evidence="1">
    <location>
        <begin position="306"/>
        <end position="324"/>
    </location>
</feature>
<name>A0A1B1E1Z0_9APIC</name>
<feature type="compositionally biased region" description="Basic and acidic residues" evidence="1">
    <location>
        <begin position="1425"/>
        <end position="1435"/>
    </location>
</feature>
<dbReference type="OrthoDB" id="341578at2759"/>
<dbReference type="Pfam" id="PF05773">
    <property type="entry name" value="RWD"/>
    <property type="match status" value="1"/>
</dbReference>
<feature type="domain" description="Protein kinase" evidence="2">
    <location>
        <begin position="674"/>
        <end position="1141"/>
    </location>
</feature>
<gene>
    <name evidence="4" type="ORF">PCOAH_00035790</name>
</gene>
<dbReference type="EMBL" id="CP016249">
    <property type="protein sequence ID" value="ANQ08970.1"/>
    <property type="molecule type" value="Genomic_DNA"/>
</dbReference>
<dbReference type="PROSITE" id="PS50908">
    <property type="entry name" value="RWD"/>
    <property type="match status" value="1"/>
</dbReference>
<dbReference type="Gene3D" id="1.10.510.10">
    <property type="entry name" value="Transferase(Phosphotransferase) domain 1"/>
    <property type="match status" value="1"/>
</dbReference>
<feature type="compositionally biased region" description="Basic and acidic residues" evidence="1">
    <location>
        <begin position="1193"/>
        <end position="1202"/>
    </location>
</feature>
<feature type="region of interest" description="Disordered" evidence="1">
    <location>
        <begin position="285"/>
        <end position="347"/>
    </location>
</feature>
<dbReference type="InterPro" id="IPR011009">
    <property type="entry name" value="Kinase-like_dom_sf"/>
</dbReference>
<dbReference type="SUPFAM" id="SSF56112">
    <property type="entry name" value="Protein kinase-like (PK-like)"/>
    <property type="match status" value="1"/>
</dbReference>
<dbReference type="InterPro" id="IPR006575">
    <property type="entry name" value="RWD_dom"/>
</dbReference>
<dbReference type="Gene3D" id="3.10.110.10">
    <property type="entry name" value="Ubiquitin Conjugating Enzyme"/>
    <property type="match status" value="1"/>
</dbReference>
<feature type="region of interest" description="Disordered" evidence="1">
    <location>
        <begin position="1185"/>
        <end position="1211"/>
    </location>
</feature>